<comment type="catalytic activity">
    <reaction evidence="17">
        <text>pyridoxal + ATP = pyridoxal 5'-phosphate + ADP + H(+)</text>
        <dbReference type="Rhea" id="RHEA:10224"/>
        <dbReference type="ChEBI" id="CHEBI:15378"/>
        <dbReference type="ChEBI" id="CHEBI:17310"/>
        <dbReference type="ChEBI" id="CHEBI:30616"/>
        <dbReference type="ChEBI" id="CHEBI:456216"/>
        <dbReference type="ChEBI" id="CHEBI:597326"/>
        <dbReference type="EC" id="2.7.1.35"/>
    </reaction>
    <physiologicalReaction direction="left-to-right" evidence="17">
        <dbReference type="Rhea" id="RHEA:10225"/>
    </physiologicalReaction>
</comment>
<accession>A0A8I5NL40</accession>
<dbReference type="InterPro" id="IPR004625">
    <property type="entry name" value="PyrdxlKinase"/>
</dbReference>
<feature type="compositionally biased region" description="Basic and acidic residues" evidence="19">
    <location>
        <begin position="334"/>
        <end position="347"/>
    </location>
</feature>
<reference evidence="21" key="2">
    <citation type="submission" date="2025-08" db="UniProtKB">
        <authorList>
            <consortium name="Ensembl"/>
        </authorList>
    </citation>
    <scope>IDENTIFICATION</scope>
</reference>
<dbReference type="GO" id="GO:0098586">
    <property type="term" value="P:cellular response to virus"/>
    <property type="evidence" value="ECO:0007669"/>
    <property type="project" value="Ensembl"/>
</dbReference>
<sequence length="927" mass="103117">MFVLFCLPGGFSQEELLKIWKGLFYCMWVQDEPLLQEELANTIAQLVHAVNNSAAQHLFIQTFWQTMNREWKGIDRLRLDKYYMLIRLVLRQSFEVLKRNGWEESRIKVFLDVLMKEILCPESQSPNGVRFHFIDIYLDELSKVGGKELLADQNLKFIDPFCKIAAKTKDHTLVQTIARGVFEAIVDQSPFVPEETMEEQKTKVGDGDLSAEEIPENEVSMRRAVSKKKTALGKNHSRKDGLSDERGRDDCGTFEDTGPLLQFDYKAVADRLLEMTSRKNTPPFNRKRLSKLIKKFQDLSEGSSISQLSFAEDISADEDDQILRQGKHKKKGNKLLEKTNLEKEKGSRVFCAEEEDSESSLQKRRRKKKKKHHLQPESPGPGDAAPSLEQNRGREPEAAEPKALKARVAEPGTEATSSTGEESGSEHPPAVPMHNKRKRPRKKSPRAHREMSASAGLPPEDMSQSGPSGSHPQGPRGSPTGGAQLLKRKRKLGVVPVNGSGLSTPAWPPLQQGGPPTGPAERANSHTTLPQCRRLQKKKAGPGSLELCGLSSQKTASLKKRRKMRAMSDLVEHNGALESEARQAQALGSSGTFSSLKKQKLRAESDFVKFDTPFLPKPLFFRRAKSSPATRPPGSAVQLNKTPSSSKKVTFGLNRNMTAGYAHWKGQVLNSDELQELYEGLKLNNVNKYDYVLTGYTRDKSFLAMVVDIVRELKQQNPRLVYVCDPVLGDKWDGEGSMYVPEDLLPVYKEKVVPVADIITPNQFEAELLSGRKIHSQEEALAVMDMLHSMGPDTVVITSSDLPSPQGSDYLIVLGSQRRRNPAGSMVMERIRMDIRKVDAVFVGTGDLFAAMLLAWTHKHPNNLKVACEKTVSALHHVLQRTIQCAKGTAAGLRGLCGLLGPEVGGREELACAGFEGVTSVSCWCRL</sequence>
<evidence type="ECO:0000256" key="19">
    <source>
        <dbReference type="SAM" id="MobiDB-lite"/>
    </source>
</evidence>
<dbReference type="Gene3D" id="3.40.1190.20">
    <property type="match status" value="1"/>
</dbReference>
<keyword evidence="9" id="KW-0808">Transferase</keyword>
<feature type="compositionally biased region" description="Basic residues" evidence="19">
    <location>
        <begin position="434"/>
        <end position="446"/>
    </location>
</feature>
<dbReference type="GO" id="GO:0009443">
    <property type="term" value="P:pyridoxal 5'-phosphate salvage"/>
    <property type="evidence" value="ECO:0007669"/>
    <property type="project" value="InterPro"/>
</dbReference>
<dbReference type="PANTHER" id="PTHR13026:SF2">
    <property type="entry name" value="RIBOSOMAL RNA PROCESSING PROTEIN 1 HOMOLOG B"/>
    <property type="match status" value="1"/>
</dbReference>
<dbReference type="GO" id="GO:0006364">
    <property type="term" value="P:rRNA processing"/>
    <property type="evidence" value="ECO:0007669"/>
    <property type="project" value="InterPro"/>
</dbReference>
<keyword evidence="22" id="KW-1185">Reference proteome</keyword>
<comment type="similarity">
    <text evidence="6">Belongs to the pyridoxine kinase family.</text>
</comment>
<dbReference type="Proteomes" id="UP000028761">
    <property type="component" value="Chromosome 4"/>
</dbReference>
<evidence type="ECO:0000256" key="8">
    <source>
        <dbReference type="ARBA" id="ARBA00018134"/>
    </source>
</evidence>
<feature type="domain" description="Pyridoxamine kinase/Phosphomethylpyrimidine kinase" evidence="20">
    <location>
        <begin position="706"/>
        <end position="888"/>
    </location>
</feature>
<evidence type="ECO:0000259" key="20">
    <source>
        <dbReference type="Pfam" id="PF08543"/>
    </source>
</evidence>
<evidence type="ECO:0000256" key="10">
    <source>
        <dbReference type="ARBA" id="ARBA00022741"/>
    </source>
</evidence>
<feature type="compositionally biased region" description="Basic and acidic residues" evidence="19">
    <location>
        <begin position="391"/>
        <end position="403"/>
    </location>
</feature>
<dbReference type="UniPathway" id="UPA01068">
    <property type="reaction ID" value="UER00298"/>
</dbReference>
<keyword evidence="10" id="KW-0547">Nucleotide-binding</keyword>
<dbReference type="Ensembl" id="ENSPANT00000073987.1">
    <property type="protein sequence ID" value="ENSPANP00000053895.1"/>
    <property type="gene ID" value="ENSPANG00000011090.4"/>
</dbReference>
<evidence type="ECO:0000256" key="2">
    <source>
        <dbReference type="ARBA" id="ARBA00004750"/>
    </source>
</evidence>
<evidence type="ECO:0000256" key="15">
    <source>
        <dbReference type="ARBA" id="ARBA00045787"/>
    </source>
</evidence>
<comment type="function">
    <text evidence="15">Catalyzes the phosphorylation of the dietary vitamin B6 vitamers pyridoxal (PL), pyridoxine (PN) and pyridoxamine (PM) to form pyridoxal 5'-phosphate (PLP), pyridoxine 5'-phosphate (PNP) and pyridoxamine 5'-phosphate (PMP), respectively. PLP is the active form of vitamin B6, and acts as a cofactor for over 140 different enzymatic reactions.</text>
</comment>
<feature type="compositionally biased region" description="Low complexity" evidence="19">
    <location>
        <begin position="463"/>
        <end position="478"/>
    </location>
</feature>
<dbReference type="GO" id="GO:0045944">
    <property type="term" value="P:positive regulation of transcription by RNA polymerase II"/>
    <property type="evidence" value="ECO:0007669"/>
    <property type="project" value="Ensembl"/>
</dbReference>
<dbReference type="GeneTree" id="ENSGT00390000011821"/>
<evidence type="ECO:0000256" key="17">
    <source>
        <dbReference type="ARBA" id="ARBA00047377"/>
    </source>
</evidence>
<comment type="subcellular location">
    <subcellularLocation>
        <location evidence="1">Nucleus</location>
    </subcellularLocation>
</comment>
<evidence type="ECO:0000256" key="4">
    <source>
        <dbReference type="ARBA" id="ARBA00005210"/>
    </source>
</evidence>
<evidence type="ECO:0000256" key="5">
    <source>
        <dbReference type="ARBA" id="ARBA00006374"/>
    </source>
</evidence>
<dbReference type="InterPro" id="IPR013749">
    <property type="entry name" value="PM/HMP-P_kinase-1"/>
</dbReference>
<evidence type="ECO:0000256" key="3">
    <source>
        <dbReference type="ARBA" id="ARBA00004835"/>
    </source>
</evidence>
<evidence type="ECO:0000256" key="14">
    <source>
        <dbReference type="ARBA" id="ARBA00032808"/>
    </source>
</evidence>
<dbReference type="GO" id="GO:0005654">
    <property type="term" value="C:nucleoplasm"/>
    <property type="evidence" value="ECO:0007669"/>
    <property type="project" value="Ensembl"/>
</dbReference>
<dbReference type="EC" id="2.7.1.35" evidence="7"/>
<feature type="region of interest" description="Disordered" evidence="19">
    <location>
        <begin position="324"/>
        <end position="530"/>
    </location>
</feature>
<feature type="compositionally biased region" description="Basic and acidic residues" evidence="19">
    <location>
        <begin position="238"/>
        <end position="250"/>
    </location>
</feature>
<dbReference type="GO" id="GO:0043923">
    <property type="term" value="P:host-mediated activation of viral transcription"/>
    <property type="evidence" value="ECO:0007669"/>
    <property type="project" value="Ensembl"/>
</dbReference>
<evidence type="ECO:0000256" key="16">
    <source>
        <dbReference type="ARBA" id="ARBA00047310"/>
    </source>
</evidence>
<evidence type="ECO:0000256" key="9">
    <source>
        <dbReference type="ARBA" id="ARBA00022679"/>
    </source>
</evidence>
<dbReference type="GO" id="GO:0005694">
    <property type="term" value="C:chromosome"/>
    <property type="evidence" value="ECO:0007669"/>
    <property type="project" value="Ensembl"/>
</dbReference>
<evidence type="ECO:0000256" key="18">
    <source>
        <dbReference type="ARBA" id="ARBA00048524"/>
    </source>
</evidence>
<dbReference type="GO" id="GO:0003713">
    <property type="term" value="F:transcription coactivator activity"/>
    <property type="evidence" value="ECO:0007669"/>
    <property type="project" value="Ensembl"/>
</dbReference>
<comment type="pathway">
    <text evidence="3">Cofactor metabolism; pyridoxal 5'-phosphate salvage; pyridoxine 5'-phosphate from pyridoxine: step 1/1.</text>
</comment>
<dbReference type="SUPFAM" id="SSF53613">
    <property type="entry name" value="Ribokinase-like"/>
    <property type="match status" value="1"/>
</dbReference>
<evidence type="ECO:0000256" key="7">
    <source>
        <dbReference type="ARBA" id="ARBA00012104"/>
    </source>
</evidence>
<evidence type="ECO:0000256" key="1">
    <source>
        <dbReference type="ARBA" id="ARBA00004123"/>
    </source>
</evidence>
<keyword evidence="11" id="KW-0418">Kinase</keyword>
<feature type="region of interest" description="Disordered" evidence="19">
    <location>
        <begin position="624"/>
        <end position="645"/>
    </location>
</feature>
<comment type="catalytic activity">
    <reaction evidence="18">
        <text>pyridoxine + ATP = pyridoxine 5'-phosphate + ADP + H(+)</text>
        <dbReference type="Rhea" id="RHEA:25108"/>
        <dbReference type="ChEBI" id="CHEBI:15378"/>
        <dbReference type="ChEBI" id="CHEBI:16709"/>
        <dbReference type="ChEBI" id="CHEBI:30616"/>
        <dbReference type="ChEBI" id="CHEBI:58589"/>
        <dbReference type="ChEBI" id="CHEBI:456216"/>
        <dbReference type="EC" id="2.7.1.35"/>
    </reaction>
    <physiologicalReaction direction="left-to-right" evidence="18">
        <dbReference type="Rhea" id="RHEA:25109"/>
    </physiologicalReaction>
</comment>
<dbReference type="InterPro" id="IPR010301">
    <property type="entry name" value="RRP1"/>
</dbReference>
<keyword evidence="12" id="KW-0067">ATP-binding</keyword>
<feature type="region of interest" description="Disordered" evidence="19">
    <location>
        <begin position="218"/>
        <end position="250"/>
    </location>
</feature>
<evidence type="ECO:0000256" key="13">
    <source>
        <dbReference type="ARBA" id="ARBA00023242"/>
    </source>
</evidence>
<keyword evidence="13" id="KW-0539">Nucleus</keyword>
<comment type="catalytic activity">
    <reaction evidence="16">
        <text>pyridoxamine + ATP = pyridoxamine 5'-phosphate + ADP + H(+)</text>
        <dbReference type="Rhea" id="RHEA:25104"/>
        <dbReference type="ChEBI" id="CHEBI:15378"/>
        <dbReference type="ChEBI" id="CHEBI:30616"/>
        <dbReference type="ChEBI" id="CHEBI:57761"/>
        <dbReference type="ChEBI" id="CHEBI:58451"/>
        <dbReference type="ChEBI" id="CHEBI:456216"/>
        <dbReference type="EC" id="2.7.1.35"/>
    </reaction>
    <physiologicalReaction direction="left-to-right" evidence="16">
        <dbReference type="Rhea" id="RHEA:25105"/>
    </physiologicalReaction>
</comment>
<dbReference type="GO" id="GO:0001652">
    <property type="term" value="C:granular component"/>
    <property type="evidence" value="ECO:0007669"/>
    <property type="project" value="Ensembl"/>
</dbReference>
<evidence type="ECO:0000256" key="6">
    <source>
        <dbReference type="ARBA" id="ARBA00008805"/>
    </source>
</evidence>
<reference evidence="21" key="3">
    <citation type="submission" date="2025-09" db="UniProtKB">
        <authorList>
            <consortium name="Ensembl"/>
        </authorList>
    </citation>
    <scope>IDENTIFICATION</scope>
</reference>
<proteinExistence type="inferred from homology"/>
<dbReference type="InterPro" id="IPR029056">
    <property type="entry name" value="Ribokinase-like"/>
</dbReference>
<reference evidence="21 22" key="1">
    <citation type="submission" date="2012-03" db="EMBL/GenBank/DDBJ databases">
        <title>Whole Genome Assembly of Papio anubis.</title>
        <authorList>
            <person name="Liu Y.L."/>
            <person name="Abraham K.A."/>
            <person name="Akbar H.A."/>
            <person name="Ali S.A."/>
            <person name="Anosike U.A."/>
            <person name="Aqrawi P.A."/>
            <person name="Arias F.A."/>
            <person name="Attaway T.A."/>
            <person name="Awwad R.A."/>
            <person name="Babu C.B."/>
            <person name="Bandaranaike D.B."/>
            <person name="Battles P.B."/>
            <person name="Bell A.B."/>
            <person name="Beltran B.B."/>
            <person name="Berhane-Mersha D.B."/>
            <person name="Bess C.B."/>
            <person name="Bickham C.B."/>
            <person name="Bolden T.B."/>
            <person name="Carter K.C."/>
            <person name="Chau D.C."/>
            <person name="Chavez A.C."/>
            <person name="Clerc-Blankenburg K.C."/>
            <person name="Coyle M.C."/>
            <person name="Dao M.D."/>
            <person name="Davila M.L.D."/>
            <person name="Davy-Carroll L.D."/>
            <person name="Denson S.D."/>
            <person name="Dinh H.D."/>
            <person name="Fernandez S.F."/>
            <person name="Fernando P.F."/>
            <person name="Forbes L.F."/>
            <person name="Francis C.F."/>
            <person name="Francisco L.F."/>
            <person name="Fu Q.F."/>
            <person name="Garcia-Iii R.G."/>
            <person name="Garrett T.G."/>
            <person name="Gross S.G."/>
            <person name="Gubbala S.G."/>
            <person name="Hirani K.H."/>
            <person name="Hogues M.H."/>
            <person name="Hollins B.H."/>
            <person name="Jackson L.J."/>
            <person name="Javaid M.J."/>
            <person name="Jhangiani S.J."/>
            <person name="Johnson A.J."/>
            <person name="Johnson B.J."/>
            <person name="Jones J.J."/>
            <person name="Joshi V.J."/>
            <person name="Kalu J.K."/>
            <person name="Khan N.K."/>
            <person name="Korchina V.K."/>
            <person name="Kovar C.K."/>
            <person name="Lago L.L."/>
            <person name="Lara F.L."/>
            <person name="Le T.-K.L."/>
            <person name="Lee S.L."/>
            <person name="Legall-Iii F.L."/>
            <person name="Lemon S.L."/>
            <person name="Liu J.L."/>
            <person name="Liu Y.-S.L."/>
            <person name="Liyanage D.L."/>
            <person name="Lopez J.L."/>
            <person name="Lorensuhewa L.L."/>
            <person name="Mata R.M."/>
            <person name="Mathew T.M."/>
            <person name="Mercado C.M."/>
            <person name="Mercado I.M."/>
            <person name="Morales K.M."/>
            <person name="Morgan M.M."/>
            <person name="Munidasa M.M."/>
            <person name="Ngo D.N."/>
            <person name="Nguyen L.N."/>
            <person name="Nguyen T.N."/>
            <person name="Nguyen N.N."/>
            <person name="Obregon M.O."/>
            <person name="Okwuonu G.O."/>
            <person name="Ongeri F.O."/>
            <person name="Onwere C.O."/>
            <person name="Osifeso I.O."/>
            <person name="Parra A.P."/>
            <person name="Patil S.P."/>
            <person name="Perez A.P."/>
            <person name="Perez Y.P."/>
            <person name="Pham C.P."/>
            <person name="Pu L.-L.P."/>
            <person name="Puazo M.P."/>
            <person name="Quiroz J.Q."/>
            <person name="Rouhana J.R."/>
            <person name="Ruiz M.R."/>
            <person name="Ruiz S.-J.R."/>
            <person name="Saada N.S."/>
            <person name="Santibanez J.S."/>
            <person name="Scheel M.S."/>
            <person name="Schneider B.S."/>
            <person name="Simmons D.S."/>
            <person name="Sisson I.S."/>
            <person name="Tang L.-Y.T."/>
            <person name="Thornton R.T."/>
            <person name="Tisius J.T."/>
            <person name="Toledanes G.T."/>
            <person name="Trejos Z.T."/>
            <person name="Usmani K.U."/>
            <person name="Varghese R.V."/>
            <person name="Vattathil S.V."/>
            <person name="Vee V.V."/>
            <person name="Walker D.W."/>
            <person name="Weissenberger G.W."/>
            <person name="White C.W."/>
            <person name="Williams A.W."/>
            <person name="Woodworth J.W."/>
            <person name="Wright R.W."/>
            <person name="Zhu Y.Z."/>
            <person name="Han Y.H."/>
            <person name="Newsham I.N."/>
            <person name="Nazareth L.N."/>
            <person name="Worley K.W."/>
            <person name="Muzny D.M."/>
            <person name="Rogers J.R."/>
            <person name="Gibbs R.G."/>
        </authorList>
    </citation>
    <scope>NUCLEOTIDE SEQUENCE [LARGE SCALE GENOMIC DNA]</scope>
</reference>
<dbReference type="Pfam" id="PF05997">
    <property type="entry name" value="Nop52"/>
    <property type="match status" value="1"/>
</dbReference>
<evidence type="ECO:0000313" key="21">
    <source>
        <dbReference type="Ensembl" id="ENSPANP00000053895.1"/>
    </source>
</evidence>
<dbReference type="GO" id="GO:0043065">
    <property type="term" value="P:positive regulation of apoptotic process"/>
    <property type="evidence" value="ECO:0007669"/>
    <property type="project" value="Ensembl"/>
</dbReference>
<comment type="pathway">
    <text evidence="2">Cofactor metabolism; pyridoxal 5'-phosphate salvage; pyridoxamine 5'-phosphate from pyridoxamine: step 1/1.</text>
</comment>
<dbReference type="AlphaFoldDB" id="A0A8I5NL40"/>
<comment type="pathway">
    <text evidence="4">Cofactor metabolism; pyridoxal 5'-phosphate salvage; pyridoxal 5'-phosphate from pyridoxal: step 1/1.</text>
</comment>
<dbReference type="Pfam" id="PF08543">
    <property type="entry name" value="Phos_pyr_kin"/>
    <property type="match status" value="1"/>
</dbReference>
<name>A0A8I5NL40_PAPAN</name>
<organism evidence="21 22">
    <name type="scientific">Papio anubis</name>
    <name type="common">Olive baboon</name>
    <dbReference type="NCBI Taxonomy" id="9555"/>
    <lineage>
        <taxon>Eukaryota</taxon>
        <taxon>Metazoa</taxon>
        <taxon>Chordata</taxon>
        <taxon>Craniata</taxon>
        <taxon>Vertebrata</taxon>
        <taxon>Euteleostomi</taxon>
        <taxon>Mammalia</taxon>
        <taxon>Eutheria</taxon>
        <taxon>Euarchontoglires</taxon>
        <taxon>Primates</taxon>
        <taxon>Haplorrhini</taxon>
        <taxon>Catarrhini</taxon>
        <taxon>Cercopithecidae</taxon>
        <taxon>Cercopithecinae</taxon>
        <taxon>Papio</taxon>
    </lineage>
</organism>
<dbReference type="NCBIfam" id="TIGR00687">
    <property type="entry name" value="pyridox_kin"/>
    <property type="match status" value="1"/>
</dbReference>
<feature type="compositionally biased region" description="Low complexity" evidence="19">
    <location>
        <begin position="412"/>
        <end position="422"/>
    </location>
</feature>
<gene>
    <name evidence="21" type="primary">RRP1B</name>
</gene>
<dbReference type="PANTHER" id="PTHR13026">
    <property type="entry name" value="NNP-1 PROTEIN NOVEL NUCLEAR PROTEIN 1 NOP52"/>
    <property type="match status" value="1"/>
</dbReference>
<comment type="similarity">
    <text evidence="5">Belongs to the RRP1 family.</text>
</comment>
<dbReference type="CDD" id="cd01173">
    <property type="entry name" value="pyridoxal_pyridoxamine_kinase"/>
    <property type="match status" value="1"/>
</dbReference>
<feature type="compositionally biased region" description="Basic residues" evidence="19">
    <location>
        <begin position="362"/>
        <end position="373"/>
    </location>
</feature>
<evidence type="ECO:0000256" key="12">
    <source>
        <dbReference type="ARBA" id="ARBA00022840"/>
    </source>
</evidence>
<dbReference type="GO" id="GO:0030688">
    <property type="term" value="C:preribosome, small subunit precursor"/>
    <property type="evidence" value="ECO:0007669"/>
    <property type="project" value="InterPro"/>
</dbReference>
<evidence type="ECO:0000256" key="11">
    <source>
        <dbReference type="ARBA" id="ARBA00022777"/>
    </source>
</evidence>
<evidence type="ECO:0000313" key="22">
    <source>
        <dbReference type="Proteomes" id="UP000028761"/>
    </source>
</evidence>
<dbReference type="GO" id="GO:0008478">
    <property type="term" value="F:pyridoxal kinase activity"/>
    <property type="evidence" value="ECO:0007669"/>
    <property type="project" value="UniProtKB-EC"/>
</dbReference>
<dbReference type="GO" id="GO:0005524">
    <property type="term" value="F:ATP binding"/>
    <property type="evidence" value="ECO:0007669"/>
    <property type="project" value="UniProtKB-KW"/>
</dbReference>
<protein>
    <recommendedName>
        <fullName evidence="8">Pyridoxal kinase</fullName>
        <ecNumber evidence="7">2.7.1.35</ecNumber>
    </recommendedName>
    <alternativeName>
        <fullName evidence="14">Pyridoxine kinase</fullName>
    </alternativeName>
</protein>
<feature type="compositionally biased region" description="Basic residues" evidence="19">
    <location>
        <begin position="224"/>
        <end position="237"/>
    </location>
</feature>